<dbReference type="Pfam" id="PF12146">
    <property type="entry name" value="Hydrolase_4"/>
    <property type="match status" value="1"/>
</dbReference>
<dbReference type="InterPro" id="IPR029058">
    <property type="entry name" value="AB_hydrolase_fold"/>
</dbReference>
<accession>A0ABT0CVQ6</accession>
<dbReference type="PANTHER" id="PTHR43265:SF1">
    <property type="entry name" value="ESTERASE ESTD"/>
    <property type="match status" value="1"/>
</dbReference>
<comment type="caution">
    <text evidence="3">The sequence shown here is derived from an EMBL/GenBank/DDBJ whole genome shotgun (WGS) entry which is preliminary data.</text>
</comment>
<protein>
    <submittedName>
        <fullName evidence="3">Alpha/beta hydrolase</fullName>
    </submittedName>
</protein>
<reference evidence="3 4" key="1">
    <citation type="submission" date="2022-03" db="EMBL/GenBank/DDBJ databases">
        <title>Rhizobium SSM4.3 sp. nov., isolated from Sediment (Gouqi Island).</title>
        <authorList>
            <person name="Chen G."/>
        </authorList>
    </citation>
    <scope>NUCLEOTIDE SEQUENCE [LARGE SCALE GENOMIC DNA]</scope>
    <source>
        <strain evidence="3 4">SSM4.3</strain>
        <plasmid evidence="3">unnamed</plasmid>
    </source>
</reference>
<gene>
    <name evidence="3" type="ORF">MKJ03_02780</name>
</gene>
<dbReference type="InterPro" id="IPR000073">
    <property type="entry name" value="AB_hydrolase_1"/>
</dbReference>
<evidence type="ECO:0000259" key="2">
    <source>
        <dbReference type="Pfam" id="PF12697"/>
    </source>
</evidence>
<proteinExistence type="predicted"/>
<dbReference type="InterPro" id="IPR022742">
    <property type="entry name" value="Hydrolase_4"/>
</dbReference>
<sequence length="596" mass="63612">MVTSVTQSERARANSGIANDAPASVAVPVAMDGMLGHLHPASGQTGVVFCAPWGFDALCTAKFHRLIAADLARRGFPAIRFDYPGEGDSLPVDKGATFETWVAGALRAAQELRARTGCHRILYYGMGIGAAVALRAGQQDDTLAGCVLAASALSGRRYLRETALREKVIEDGLAIDFGYPEGSTALASFIMDPRLATDLKALTVGIDGLPAGLPALVLARPENTADLELAEKLTGSGAAVESIDFKGYGAMLDGVVTSPMPMALIDAIGDWVSRSFPRGTGSHAGQATDNAPPVLQTDRFRERPEIVESRLFGVSCAPLSGRETAVIVLLNMAYAPHTGWGRIWVDTARTLAQRGIATLRVDLSNIGESPADPQGAEQVVYSPNQLADVHAVVRHARSVTEAPILLAGICSGAHSALYAGALNPDVAGIVSINQLRLVLDPDEDVDTLLLAGARPLSDYKRRAFSLSTYKRVVSGEVNIPKAAANIASHARHRILGRISPYLGRFTKLGRMRGELFGLLRRLEERKVPVTFISCRTDGSLDQQKLYFGKRLSGQRAFPGLRHILLENADHTLSPPSVREHVIGILAEAAEQSTKRG</sequence>
<evidence type="ECO:0000259" key="1">
    <source>
        <dbReference type="Pfam" id="PF12146"/>
    </source>
</evidence>
<geneLocation type="plasmid" evidence="3">
    <name>unnamed</name>
</geneLocation>
<dbReference type="SUPFAM" id="SSF53474">
    <property type="entry name" value="alpha/beta-Hydrolases"/>
    <property type="match status" value="2"/>
</dbReference>
<keyword evidence="3" id="KW-0378">Hydrolase</keyword>
<dbReference type="Pfam" id="PF12697">
    <property type="entry name" value="Abhydrolase_6"/>
    <property type="match status" value="1"/>
</dbReference>
<dbReference type="RefSeq" id="WP_245134618.1">
    <property type="nucleotide sequence ID" value="NZ_CP128477.1"/>
</dbReference>
<name>A0ABT0CVQ6_9HYPH</name>
<dbReference type="Proteomes" id="UP001522662">
    <property type="component" value="Unassembled WGS sequence"/>
</dbReference>
<evidence type="ECO:0000313" key="3">
    <source>
        <dbReference type="EMBL" id="MCJ8237234.1"/>
    </source>
</evidence>
<feature type="domain" description="Serine aminopeptidase S33" evidence="1">
    <location>
        <begin position="64"/>
        <end position="159"/>
    </location>
</feature>
<dbReference type="EMBL" id="JALAYX010000001">
    <property type="protein sequence ID" value="MCJ8237234.1"/>
    <property type="molecule type" value="Genomic_DNA"/>
</dbReference>
<evidence type="ECO:0000313" key="4">
    <source>
        <dbReference type="Proteomes" id="UP001522662"/>
    </source>
</evidence>
<feature type="domain" description="AB hydrolase-1" evidence="2">
    <location>
        <begin position="339"/>
        <end position="570"/>
    </location>
</feature>
<dbReference type="PANTHER" id="PTHR43265">
    <property type="entry name" value="ESTERASE ESTD"/>
    <property type="match status" value="1"/>
</dbReference>
<dbReference type="InterPro" id="IPR053145">
    <property type="entry name" value="AB_hydrolase_Est10"/>
</dbReference>
<organism evidence="3 4">
    <name type="scientific">Peteryoungia algae</name>
    <dbReference type="NCBI Taxonomy" id="2919917"/>
    <lineage>
        <taxon>Bacteria</taxon>
        <taxon>Pseudomonadati</taxon>
        <taxon>Pseudomonadota</taxon>
        <taxon>Alphaproteobacteria</taxon>
        <taxon>Hyphomicrobiales</taxon>
        <taxon>Rhizobiaceae</taxon>
        <taxon>Peteryoungia</taxon>
    </lineage>
</organism>
<dbReference type="GO" id="GO:0016787">
    <property type="term" value="F:hydrolase activity"/>
    <property type="evidence" value="ECO:0007669"/>
    <property type="project" value="UniProtKB-KW"/>
</dbReference>
<keyword evidence="3" id="KW-0614">Plasmid</keyword>
<dbReference type="Gene3D" id="3.40.50.1820">
    <property type="entry name" value="alpha/beta hydrolase"/>
    <property type="match status" value="2"/>
</dbReference>
<keyword evidence="4" id="KW-1185">Reference proteome</keyword>